<evidence type="ECO:0000256" key="1">
    <source>
        <dbReference type="ARBA" id="ARBA00001946"/>
    </source>
</evidence>
<proteinExistence type="inferred from homology"/>
<evidence type="ECO:0000256" key="10">
    <source>
        <dbReference type="ARBA" id="ARBA00022842"/>
    </source>
</evidence>
<dbReference type="GO" id="GO:0042605">
    <property type="term" value="F:peptide antigen binding"/>
    <property type="evidence" value="ECO:0007669"/>
    <property type="project" value="Ensembl"/>
</dbReference>
<dbReference type="GO" id="GO:0016887">
    <property type="term" value="F:ATP hydrolysis activity"/>
    <property type="evidence" value="ECO:0007669"/>
    <property type="project" value="InterPro"/>
</dbReference>
<dbReference type="GeneTree" id="ENSGT00940000160499"/>
<evidence type="ECO:0000256" key="14">
    <source>
        <dbReference type="ARBA" id="ARBA00022967"/>
    </source>
</evidence>
<reference evidence="25" key="3">
    <citation type="submission" date="2025-09" db="UniProtKB">
        <authorList>
            <consortium name="Ensembl"/>
        </authorList>
    </citation>
    <scope>IDENTIFICATION</scope>
    <source>
        <strain evidence="25">Glennie</strain>
    </source>
</reference>
<dbReference type="OMA" id="ERQRMTI"/>
<keyword evidence="14" id="KW-1278">Translocase</keyword>
<comment type="catalytic activity">
    <reaction evidence="19">
        <text>a peptide antigen(in) + ATP + H2O = a peptide antigen(out) + ADP + phosphate + H(+)</text>
        <dbReference type="Rhea" id="RHEA:65972"/>
        <dbReference type="Rhea" id="RHEA-COMP:16941"/>
        <dbReference type="ChEBI" id="CHEBI:15377"/>
        <dbReference type="ChEBI" id="CHEBI:15378"/>
        <dbReference type="ChEBI" id="CHEBI:30616"/>
        <dbReference type="ChEBI" id="CHEBI:43474"/>
        <dbReference type="ChEBI" id="CHEBI:166823"/>
        <dbReference type="ChEBI" id="CHEBI:456216"/>
        <dbReference type="EC" id="7.4.2.14"/>
    </reaction>
    <physiologicalReaction direction="left-to-right" evidence="19">
        <dbReference type="Rhea" id="RHEA:65973"/>
    </physiologicalReaction>
</comment>
<dbReference type="InParanoid" id="F7F6B9"/>
<dbReference type="GO" id="GO:0002502">
    <property type="term" value="P:peptide antigen assembly with MHC class I protein complex"/>
    <property type="evidence" value="ECO:0007669"/>
    <property type="project" value="Ensembl"/>
</dbReference>
<dbReference type="GO" id="GO:0046978">
    <property type="term" value="F:TAP1 binding"/>
    <property type="evidence" value="ECO:0007669"/>
    <property type="project" value="Ensembl"/>
</dbReference>
<feature type="transmembrane region" description="Helical" evidence="22">
    <location>
        <begin position="118"/>
        <end position="138"/>
    </location>
</feature>
<dbReference type="FunFam" id="3.40.50.300:FF:000140">
    <property type="entry name" value="Lipid A export ATP-binding/permease protein MsbA"/>
    <property type="match status" value="1"/>
</dbReference>
<keyword evidence="12" id="KW-0391">Immunity</keyword>
<evidence type="ECO:0000256" key="15">
    <source>
        <dbReference type="ARBA" id="ARBA00022989"/>
    </source>
</evidence>
<evidence type="ECO:0000256" key="20">
    <source>
        <dbReference type="ARBA" id="ARBA00070706"/>
    </source>
</evidence>
<dbReference type="GO" id="GO:0015440">
    <property type="term" value="F:ABC-type peptide transporter activity"/>
    <property type="evidence" value="ECO:0000318"/>
    <property type="project" value="GO_Central"/>
</dbReference>
<keyword evidence="11" id="KW-0571">Peptide transport</keyword>
<evidence type="ECO:0000259" key="24">
    <source>
        <dbReference type="PROSITE" id="PS50929"/>
    </source>
</evidence>
<dbReference type="InterPro" id="IPR011527">
    <property type="entry name" value="ABC1_TM_dom"/>
</dbReference>
<dbReference type="PRINTS" id="PR01897">
    <property type="entry name" value="TAP2PROTEIN"/>
</dbReference>
<keyword evidence="26" id="KW-1185">Reference proteome</keyword>
<evidence type="ECO:0000256" key="5">
    <source>
        <dbReference type="ARBA" id="ARBA00022692"/>
    </source>
</evidence>
<feature type="transmembrane region" description="Helical" evidence="22">
    <location>
        <begin position="171"/>
        <end position="195"/>
    </location>
</feature>
<evidence type="ECO:0000256" key="11">
    <source>
        <dbReference type="ARBA" id="ARBA00022856"/>
    </source>
</evidence>
<dbReference type="PANTHER" id="PTHR43394:SF14">
    <property type="entry name" value="TRANSPORTER 2, ATP BINDING CASSETTE SUBFAMILY B"/>
    <property type="match status" value="1"/>
</dbReference>
<evidence type="ECO:0000313" key="26">
    <source>
        <dbReference type="Proteomes" id="UP000002279"/>
    </source>
</evidence>
<evidence type="ECO:0000256" key="8">
    <source>
        <dbReference type="ARBA" id="ARBA00022824"/>
    </source>
</evidence>
<dbReference type="GO" id="GO:0046967">
    <property type="term" value="P:cytosol to endoplasmic reticulum transport"/>
    <property type="evidence" value="ECO:0007669"/>
    <property type="project" value="Ensembl"/>
</dbReference>
<dbReference type="eggNOG" id="KOG0058">
    <property type="taxonomic scope" value="Eukaryota"/>
</dbReference>
<comment type="cofactor">
    <cofactor evidence="1">
        <name>Mg(2+)</name>
        <dbReference type="ChEBI" id="CHEBI:18420"/>
    </cofactor>
</comment>
<feature type="domain" description="ABC transmembrane type-1" evidence="24">
    <location>
        <begin position="175"/>
        <end position="457"/>
    </location>
</feature>
<organism evidence="25 26">
    <name type="scientific">Ornithorhynchus anatinus</name>
    <name type="common">Duckbill platypus</name>
    <dbReference type="NCBI Taxonomy" id="9258"/>
    <lineage>
        <taxon>Eukaryota</taxon>
        <taxon>Metazoa</taxon>
        <taxon>Chordata</taxon>
        <taxon>Craniata</taxon>
        <taxon>Vertebrata</taxon>
        <taxon>Euteleostomi</taxon>
        <taxon>Mammalia</taxon>
        <taxon>Monotremata</taxon>
        <taxon>Ornithorhynchidae</taxon>
        <taxon>Ornithorhynchus</taxon>
    </lineage>
</organism>
<dbReference type="InterPro" id="IPR005293">
    <property type="entry name" value="Tap2/ABCB3"/>
</dbReference>
<dbReference type="Proteomes" id="UP000002279">
    <property type="component" value="Chromosome X3"/>
</dbReference>
<dbReference type="Ensembl" id="ENSOANT00000031829.2">
    <property type="protein sequence ID" value="ENSOANP00000028031.2"/>
    <property type="gene ID" value="ENSOANG00000004283.4"/>
</dbReference>
<reference evidence="25" key="2">
    <citation type="submission" date="2025-08" db="UniProtKB">
        <authorList>
            <consortium name="Ensembl"/>
        </authorList>
    </citation>
    <scope>IDENTIFICATION</scope>
    <source>
        <strain evidence="25">Glennie</strain>
    </source>
</reference>
<evidence type="ECO:0000259" key="23">
    <source>
        <dbReference type="PROSITE" id="PS50893"/>
    </source>
</evidence>
<keyword evidence="13" id="KW-0653">Protein transport</keyword>
<evidence type="ECO:0000256" key="4">
    <source>
        <dbReference type="ARBA" id="ARBA00022448"/>
    </source>
</evidence>
<evidence type="ECO:0000256" key="19">
    <source>
        <dbReference type="ARBA" id="ARBA00048240"/>
    </source>
</evidence>
<dbReference type="GO" id="GO:0002237">
    <property type="term" value="P:response to molecule of bacterial origin"/>
    <property type="evidence" value="ECO:0007669"/>
    <property type="project" value="Ensembl"/>
</dbReference>
<dbReference type="EC" id="7.4.2.14" evidence="18"/>
<dbReference type="PANTHER" id="PTHR43394">
    <property type="entry name" value="ATP-DEPENDENT PERMEASE MDL1, MITOCHONDRIAL"/>
    <property type="match status" value="1"/>
</dbReference>
<dbReference type="GO" id="GO:0016020">
    <property type="term" value="C:membrane"/>
    <property type="evidence" value="ECO:0000318"/>
    <property type="project" value="GO_Central"/>
</dbReference>
<dbReference type="PIRSF" id="PIRSF002773">
    <property type="entry name" value="ABC_prm/ATPase_B"/>
    <property type="match status" value="1"/>
</dbReference>
<evidence type="ECO:0000256" key="6">
    <source>
        <dbReference type="ARBA" id="ARBA00022723"/>
    </source>
</evidence>
<comment type="subcellular location">
    <subcellularLocation>
        <location evidence="2">Endoplasmic reticulum membrane</location>
        <topology evidence="2">Multi-pass membrane protein</topology>
    </subcellularLocation>
</comment>
<dbReference type="Pfam" id="PF00664">
    <property type="entry name" value="ABC_membrane"/>
    <property type="match status" value="1"/>
</dbReference>
<dbReference type="GO" id="GO:0002489">
    <property type="term" value="P:antigen processing and presentation of endogenous peptide antigen via MHC class Ib via ER pathway, TAP-dependent"/>
    <property type="evidence" value="ECO:0007669"/>
    <property type="project" value="Ensembl"/>
</dbReference>
<dbReference type="FunCoup" id="F7F6B9">
    <property type="interactions" value="556"/>
</dbReference>
<dbReference type="GO" id="GO:0015433">
    <property type="term" value="F:ABC-type peptide antigen transporter activity"/>
    <property type="evidence" value="ECO:0007669"/>
    <property type="project" value="UniProtKB-EC"/>
</dbReference>
<keyword evidence="7" id="KW-0547">Nucleotide-binding</keyword>
<evidence type="ECO:0000256" key="13">
    <source>
        <dbReference type="ARBA" id="ARBA00022927"/>
    </source>
</evidence>
<dbReference type="InterPro" id="IPR027417">
    <property type="entry name" value="P-loop_NTPase"/>
</dbReference>
<protein>
    <recommendedName>
        <fullName evidence="20">Antigen peptide transporter 2</fullName>
        <ecNumber evidence="18">7.4.2.14</ecNumber>
    </recommendedName>
    <alternativeName>
        <fullName evidence="21">ATP-binding cassette sub-family B member 3</fullName>
    </alternativeName>
</protein>
<evidence type="ECO:0000313" key="25">
    <source>
        <dbReference type="Ensembl" id="ENSOANP00000028031.2"/>
    </source>
</evidence>
<dbReference type="InterPro" id="IPR039421">
    <property type="entry name" value="Type_1_exporter"/>
</dbReference>
<evidence type="ECO:0000256" key="2">
    <source>
        <dbReference type="ARBA" id="ARBA00004477"/>
    </source>
</evidence>
<dbReference type="AlphaFoldDB" id="F7F6B9"/>
<dbReference type="GO" id="GO:0055085">
    <property type="term" value="P:transmembrane transport"/>
    <property type="evidence" value="ECO:0000318"/>
    <property type="project" value="GO_Central"/>
</dbReference>
<dbReference type="GO" id="GO:0001916">
    <property type="term" value="P:positive regulation of T cell mediated cytotoxicity"/>
    <property type="evidence" value="ECO:0007669"/>
    <property type="project" value="Ensembl"/>
</dbReference>
<dbReference type="GO" id="GO:0002481">
    <property type="term" value="P:antigen processing and presentation of exogenous protein antigen via MHC class Ib, TAP-dependent"/>
    <property type="evidence" value="ECO:0007669"/>
    <property type="project" value="Ensembl"/>
</dbReference>
<dbReference type="CTD" id="6891"/>
<feature type="transmembrane region" description="Helical" evidence="22">
    <location>
        <begin position="215"/>
        <end position="239"/>
    </location>
</feature>
<evidence type="ECO:0000256" key="16">
    <source>
        <dbReference type="ARBA" id="ARBA00023130"/>
    </source>
</evidence>
<dbReference type="NCBIfam" id="TIGR00958">
    <property type="entry name" value="3a01208"/>
    <property type="match status" value="1"/>
</dbReference>
<gene>
    <name evidence="25" type="primary">TAP2</name>
</gene>
<name>F7F6B9_ORNAN</name>
<dbReference type="InterPro" id="IPR013305">
    <property type="entry name" value="ABC_Tap-like"/>
</dbReference>
<dbReference type="SUPFAM" id="SSF90123">
    <property type="entry name" value="ABC transporter transmembrane region"/>
    <property type="match status" value="1"/>
</dbReference>
<evidence type="ECO:0000256" key="18">
    <source>
        <dbReference type="ARBA" id="ARBA00034522"/>
    </source>
</evidence>
<reference evidence="25 26" key="1">
    <citation type="journal article" date="2008" name="Nature">
        <title>Genome analysis of the platypus reveals unique signatures of evolution.</title>
        <authorList>
            <person name="Warren W.C."/>
            <person name="Hillier L.W."/>
            <person name="Marshall Graves J.A."/>
            <person name="Birney E."/>
            <person name="Ponting C.P."/>
            <person name="Grutzner F."/>
            <person name="Belov K."/>
            <person name="Miller W."/>
            <person name="Clarke L."/>
            <person name="Chinwalla A.T."/>
            <person name="Yang S.P."/>
            <person name="Heger A."/>
            <person name="Locke D.P."/>
            <person name="Miethke P."/>
            <person name="Waters P.D."/>
            <person name="Veyrunes F."/>
            <person name="Fulton L."/>
            <person name="Fulton B."/>
            <person name="Graves T."/>
            <person name="Wallis J."/>
            <person name="Puente X.S."/>
            <person name="Lopez-Otin C."/>
            <person name="Ordonez G.R."/>
            <person name="Eichler E.E."/>
            <person name="Chen L."/>
            <person name="Cheng Z."/>
            <person name="Deakin J.E."/>
            <person name="Alsop A."/>
            <person name="Thompson K."/>
            <person name="Kirby P."/>
            <person name="Papenfuss A.T."/>
            <person name="Wakefield M.J."/>
            <person name="Olender T."/>
            <person name="Lancet D."/>
            <person name="Huttley G.A."/>
            <person name="Smit A.F."/>
            <person name="Pask A."/>
            <person name="Temple-Smith P."/>
            <person name="Batzer M.A."/>
            <person name="Walker J.A."/>
            <person name="Konkel M.K."/>
            <person name="Harris R.S."/>
            <person name="Whittington C.M."/>
            <person name="Wong E.S."/>
            <person name="Gemmell N.J."/>
            <person name="Buschiazzo E."/>
            <person name="Vargas Jentzsch I.M."/>
            <person name="Merkel A."/>
            <person name="Schmitz J."/>
            <person name="Zemann A."/>
            <person name="Churakov G."/>
            <person name="Kriegs J.O."/>
            <person name="Brosius J."/>
            <person name="Murchison E.P."/>
            <person name="Sachidanandam R."/>
            <person name="Smith C."/>
            <person name="Hannon G.J."/>
            <person name="Tsend-Ayush E."/>
            <person name="McMillan D."/>
            <person name="Attenborough R."/>
            <person name="Rens W."/>
            <person name="Ferguson-Smith M."/>
            <person name="Lefevre C.M."/>
            <person name="Sharp J.A."/>
            <person name="Nicholas K.R."/>
            <person name="Ray D.A."/>
            <person name="Kube M."/>
            <person name="Reinhardt R."/>
            <person name="Pringle T.H."/>
            <person name="Taylor J."/>
            <person name="Jones R.C."/>
            <person name="Nixon B."/>
            <person name="Dacheux J.L."/>
            <person name="Niwa H."/>
            <person name="Sekita Y."/>
            <person name="Huang X."/>
            <person name="Stark A."/>
            <person name="Kheradpour P."/>
            <person name="Kellis M."/>
            <person name="Flicek P."/>
            <person name="Chen Y."/>
            <person name="Webber C."/>
            <person name="Hardison R."/>
            <person name="Nelson J."/>
            <person name="Hallsworth-Pepin K."/>
            <person name="Delehaunty K."/>
            <person name="Markovic C."/>
            <person name="Minx P."/>
            <person name="Feng Y."/>
            <person name="Kremitzki C."/>
            <person name="Mitreva M."/>
            <person name="Glasscock J."/>
            <person name="Wylie T."/>
            <person name="Wohldmann P."/>
            <person name="Thiru P."/>
            <person name="Nhan M.N."/>
            <person name="Pohl C.S."/>
            <person name="Smith S.M."/>
            <person name="Hou S."/>
            <person name="Nefedov M."/>
            <person name="de Jong P.J."/>
            <person name="Renfree M.B."/>
            <person name="Mardis E.R."/>
            <person name="Wilson R.K."/>
        </authorList>
    </citation>
    <scope>NUCLEOTIDE SEQUENCE [LARGE SCALE GENOMIC DNA]</scope>
    <source>
        <strain evidence="25 26">Glennie</strain>
    </source>
</reference>
<feature type="transmembrane region" description="Helical" evidence="22">
    <location>
        <begin position="18"/>
        <end position="36"/>
    </location>
</feature>
<dbReference type="GO" id="GO:0023029">
    <property type="term" value="F:MHC class Ib protein binding"/>
    <property type="evidence" value="ECO:0007669"/>
    <property type="project" value="Ensembl"/>
</dbReference>
<dbReference type="InterPro" id="IPR003439">
    <property type="entry name" value="ABC_transporter-like_ATP-bd"/>
</dbReference>
<evidence type="ECO:0000256" key="21">
    <source>
        <dbReference type="ARBA" id="ARBA00084065"/>
    </source>
</evidence>
<dbReference type="GO" id="GO:0042824">
    <property type="term" value="C:MHC class I peptide loading complex"/>
    <property type="evidence" value="ECO:0000318"/>
    <property type="project" value="GO_Central"/>
</dbReference>
<dbReference type="GO" id="GO:0042825">
    <property type="term" value="C:TAP complex"/>
    <property type="evidence" value="ECO:0007669"/>
    <property type="project" value="Ensembl"/>
</dbReference>
<keyword evidence="8" id="KW-0256">Endoplasmic reticulum</keyword>
<evidence type="ECO:0000256" key="22">
    <source>
        <dbReference type="SAM" id="Phobius"/>
    </source>
</evidence>
<keyword evidence="4" id="KW-0813">Transport</keyword>
<evidence type="ECO:0000256" key="7">
    <source>
        <dbReference type="ARBA" id="ARBA00022741"/>
    </source>
</evidence>
<dbReference type="STRING" id="9258.ENSOANP00000028031"/>
<dbReference type="Bgee" id="ENSOANG00000004283">
    <property type="expression patterns" value="Expressed in fibroblast and 7 other cell types or tissues"/>
</dbReference>
<evidence type="ECO:0000256" key="3">
    <source>
        <dbReference type="ARBA" id="ARBA00006493"/>
    </source>
</evidence>
<dbReference type="SUPFAM" id="SSF52540">
    <property type="entry name" value="P-loop containing nucleoside triphosphate hydrolases"/>
    <property type="match status" value="1"/>
</dbReference>
<dbReference type="HOGENOM" id="CLU_000604_84_3_1"/>
<comment type="similarity">
    <text evidence="3">Belongs to the ABC transporter superfamily. ABCB family. MHC peptide exporter (TC 3.A.1.209) subfamily.</text>
</comment>
<dbReference type="GO" id="GO:0005524">
    <property type="term" value="F:ATP binding"/>
    <property type="evidence" value="ECO:0007669"/>
    <property type="project" value="UniProtKB-KW"/>
</dbReference>
<feature type="transmembrane region" description="Helical" evidence="22">
    <location>
        <begin position="292"/>
        <end position="310"/>
    </location>
</feature>
<evidence type="ECO:0000256" key="9">
    <source>
        <dbReference type="ARBA" id="ARBA00022840"/>
    </source>
</evidence>
<dbReference type="GO" id="GO:0046872">
    <property type="term" value="F:metal ion binding"/>
    <property type="evidence" value="ECO:0007669"/>
    <property type="project" value="UniProtKB-KW"/>
</dbReference>
<dbReference type="RefSeq" id="XP_028909423.1">
    <property type="nucleotide sequence ID" value="XM_029053590.2"/>
</dbReference>
<accession>F7F6B9</accession>
<dbReference type="GO" id="GO:0002485">
    <property type="term" value="P:antigen processing and presentation of endogenous peptide antigen via MHC class I via ER pathway, TAP-dependent"/>
    <property type="evidence" value="ECO:0007669"/>
    <property type="project" value="Ensembl"/>
</dbReference>
<keyword evidence="17 22" id="KW-0472">Membrane</keyword>
<dbReference type="PROSITE" id="PS50893">
    <property type="entry name" value="ABC_TRANSPORTER_2"/>
    <property type="match status" value="1"/>
</dbReference>
<dbReference type="InterPro" id="IPR036640">
    <property type="entry name" value="ABC1_TM_sf"/>
</dbReference>
<dbReference type="GO" id="GO:0001913">
    <property type="term" value="P:T cell mediated cytotoxicity"/>
    <property type="evidence" value="ECO:0007669"/>
    <property type="project" value="Ensembl"/>
</dbReference>
<dbReference type="InterPro" id="IPR003593">
    <property type="entry name" value="AAA+_ATPase"/>
</dbReference>
<dbReference type="SMART" id="SM00382">
    <property type="entry name" value="AAA"/>
    <property type="match status" value="1"/>
</dbReference>
<keyword evidence="16" id="KW-1064">Adaptive immunity</keyword>
<dbReference type="Gene3D" id="3.40.50.300">
    <property type="entry name" value="P-loop containing nucleotide triphosphate hydrolases"/>
    <property type="match status" value="1"/>
</dbReference>
<keyword evidence="9" id="KW-0067">ATP-binding</keyword>
<dbReference type="OrthoDB" id="6500128at2759"/>
<dbReference type="Gene3D" id="1.20.1560.10">
    <property type="entry name" value="ABC transporter type 1, transmembrane domain"/>
    <property type="match status" value="1"/>
</dbReference>
<dbReference type="GeneID" id="100529066"/>
<dbReference type="GO" id="GO:0015031">
    <property type="term" value="P:protein transport"/>
    <property type="evidence" value="ECO:0007669"/>
    <property type="project" value="UniProtKB-KW"/>
</dbReference>
<keyword evidence="10" id="KW-0460">Magnesium</keyword>
<dbReference type="GO" id="GO:0016607">
    <property type="term" value="C:nuclear speck"/>
    <property type="evidence" value="ECO:0007669"/>
    <property type="project" value="Ensembl"/>
</dbReference>
<keyword evidence="15 22" id="KW-1133">Transmembrane helix</keyword>
<feature type="domain" description="ABC transporter" evidence="23">
    <location>
        <begin position="490"/>
        <end position="724"/>
    </location>
</feature>
<dbReference type="PROSITE" id="PS50929">
    <property type="entry name" value="ABC_TM1F"/>
    <property type="match status" value="1"/>
</dbReference>
<evidence type="ECO:0000256" key="12">
    <source>
        <dbReference type="ARBA" id="ARBA00022859"/>
    </source>
</evidence>
<keyword evidence="6" id="KW-0479">Metal-binding</keyword>
<dbReference type="Pfam" id="PF00005">
    <property type="entry name" value="ABC_tran"/>
    <property type="match status" value="1"/>
</dbReference>
<dbReference type="FunFam" id="1.20.1560.10:FF:000042">
    <property type="entry name" value="Antigen peptide transporter 2"/>
    <property type="match status" value="1"/>
</dbReference>
<dbReference type="GO" id="GO:0046968">
    <property type="term" value="P:peptide antigen transport"/>
    <property type="evidence" value="ECO:0007669"/>
    <property type="project" value="Ensembl"/>
</dbReference>
<sequence>MHSQTGLDCKGPTMPPRILLLCGPLVLLDLTLLWLLKVTPWALLPLSLPRLWIEGVLRLGALWGALGTLQGSLGPKAGGGLEGLLPSLCLSPPLFLSLRALVARTSDAPPSLMASSSWSWLLLSYGAVALSWALWAVLSPPKAPASTQEKERGRELRVMVRRLLDLSRPDLPWLVGAFLFLTAAVIGETTIPYYTGRVIDILGGSFEPEAFVSTIGFMCLFSLGSSVSAGCRGSLFMVAMSRLNLRLRQILFSSLLRQDLEFFQETKTGELNSRISSDTSLMSRWLPLNANVFLRSLIKALGLYGFMVPLSPRLTLLSLLDLPLTLTAEKVYNSRNRAVLQAIQEAVAAAGQVVREAVGAMETVRSLGAEQEEARRYEAALERLRLLHWRRDLERALYLLFRRALQLGMQVLMLWCGLKQILAGDLTRGGLISFLLYQENVGTYVKTLVYICGDMLSNVAAAEKVFGYLDREPRRPPPGKLAPETLRGHVEFQDVTFAYSGRPNDTVLKGVTFTLRPGEVTALVGPNGAGKSTVAALLQGLYQPTAGRLLLDGQPLDRYRHRYLHAQVSVVAQEPVLFSGSVRDNITYGLESCREEEVRAAVRDACADGFVADLAQGLDTDVGEKGSQIATGEKQRLAIARALVRHPKVLILDEATSALDTECEKAMQKSVLGGGRTVLVIAHRLGTVQKADQILVLEEGRVVERGTHEQLLELRGLYHRLVQRELTD</sequence>
<evidence type="ECO:0000256" key="17">
    <source>
        <dbReference type="ARBA" id="ARBA00023136"/>
    </source>
</evidence>
<keyword evidence="5 22" id="KW-0812">Transmembrane</keyword>